<organism evidence="1">
    <name type="scientific">Trypanosoma vivax (strain Y486)</name>
    <dbReference type="NCBI Taxonomy" id="1055687"/>
    <lineage>
        <taxon>Eukaryota</taxon>
        <taxon>Discoba</taxon>
        <taxon>Euglenozoa</taxon>
        <taxon>Kinetoplastea</taxon>
        <taxon>Metakinetoplastina</taxon>
        <taxon>Trypanosomatida</taxon>
        <taxon>Trypanosomatidae</taxon>
        <taxon>Trypanosoma</taxon>
        <taxon>Duttonella</taxon>
    </lineage>
</organism>
<dbReference type="VEuPathDB" id="TriTrypDB:TvY486_0403440"/>
<reference evidence="1" key="1">
    <citation type="journal article" date="2012" name="Proc. Natl. Acad. Sci. U.S.A.">
        <title>Antigenic diversity is generated by distinct evolutionary mechanisms in African trypanosome species.</title>
        <authorList>
            <person name="Jackson A.P."/>
            <person name="Berry A."/>
            <person name="Aslett M."/>
            <person name="Allison H.C."/>
            <person name="Burton P."/>
            <person name="Vavrova-Anderson J."/>
            <person name="Brown R."/>
            <person name="Browne H."/>
            <person name="Corton N."/>
            <person name="Hauser H."/>
            <person name="Gamble J."/>
            <person name="Gilderthorp R."/>
            <person name="Marcello L."/>
            <person name="McQuillan J."/>
            <person name="Otto T.D."/>
            <person name="Quail M.A."/>
            <person name="Sanders M.J."/>
            <person name="van Tonder A."/>
            <person name="Ginger M.L."/>
            <person name="Field M.C."/>
            <person name="Barry J.D."/>
            <person name="Hertz-Fowler C."/>
            <person name="Berriman M."/>
        </authorList>
    </citation>
    <scope>NUCLEOTIDE SEQUENCE</scope>
    <source>
        <strain evidence="1">Y486</strain>
    </source>
</reference>
<sequence>MRRTLIASLSRSWRPHAELVQTFVAGAAQEPRQLQQARTYLYELKLEEALEDVEDATELLYLMHRVSYPAQSHLEIRAGNFLEECASQISARDMLDISRRLQEEPGSCPLWSRVVFERSWFADRAATLLSSLQIDEHITFCAAYWRSLVGNKAQGRQCQHAACGAVVAISQKLAILTAHRIEQCETNGDVERAISLCVSLNIPLHEDVLEDLWEVIFSQAQRVFSPDHIVHVANILAVNCPVTALAAKWFGLLQHVLSNNSISEPCASHAVELLRAMARLRQPPSGEAFEDLLLRLHTNMSQEEVLKCCESISVLPDTVPRLRTALQEMLLALVNGANMENDDSMLWRLRCLSIISPKEGQKLLAEVEERVSATGRAPSVAETQILIRCMRDMQTFPSYLVSACKASYLEAGPQSFNQQDTALLMYVVARSGEHTGVDFYKEVLNRLTATRKFDRRKGDTSNPSMLTVESVEMVLEALRILKADSLLNDQRVYAILRDTVERQQREHGLALDSSLRLLRLLGQLNVSDASLRTNLLMVVSKSLDTITPINVQQLCEVLVILKSRDAFMFRALLSQISRSKPDLISLTSIAKAARRLKFVMYFQQSSILENVSSLEDWSVSDIALVASTSSEKQREILLALPGAGRLAKARAEDLSTVDLLLLISIGCEERTQMTAASAELARRKPLAAGELEVEDALRALAKVVGEKDALGAVCRCAAAALQTTDENMLMRILEVVEPAPGLPNVFFRVIGKSVLRLAGSMTVNNALRWLELYTKYSIRDDSVGKALLSRARTRSNHCAASVDKAIRKAAAMYGKSYTLQNKLKKYKEKVEWFSQNTT</sequence>
<dbReference type="AlphaFoldDB" id="G0TUP3"/>
<evidence type="ECO:0000313" key="1">
    <source>
        <dbReference type="EMBL" id="CCC47678.1"/>
    </source>
</evidence>
<accession>G0TUP3</accession>
<name>G0TUP3_TRYVY</name>
<dbReference type="EMBL" id="HE573020">
    <property type="protein sequence ID" value="CCC47678.1"/>
    <property type="molecule type" value="Genomic_DNA"/>
</dbReference>
<protein>
    <submittedName>
        <fullName evidence="1">Uncharacterized protein</fullName>
    </submittedName>
</protein>
<proteinExistence type="predicted"/>
<gene>
    <name evidence="1" type="ORF">TVY486_0403440</name>
</gene>